<dbReference type="PANTHER" id="PTHR11741:SF0">
    <property type="entry name" value="ELONGATION FACTOR TS, MITOCHONDRIAL"/>
    <property type="match status" value="1"/>
</dbReference>
<dbReference type="PANTHER" id="PTHR11741">
    <property type="entry name" value="ELONGATION FACTOR TS"/>
    <property type="match status" value="1"/>
</dbReference>
<dbReference type="HAMAP" id="MF_00050">
    <property type="entry name" value="EF_Ts"/>
    <property type="match status" value="1"/>
</dbReference>
<feature type="domain" description="Translation elongation factor EFTs/EF1B dimerisation" evidence="6">
    <location>
        <begin position="76"/>
        <end position="266"/>
    </location>
</feature>
<dbReference type="InterPro" id="IPR036402">
    <property type="entry name" value="EF-Ts_dimer_sf"/>
</dbReference>
<accession>A0A1F6V172</accession>
<evidence type="ECO:0000259" key="6">
    <source>
        <dbReference type="Pfam" id="PF00889"/>
    </source>
</evidence>
<comment type="function">
    <text evidence="5">Associates with the EF-Tu.GDP complex and induces the exchange of GDP to GTP. It remains bound to the aminoacyl-tRNA.EF-Tu.GTP complex up to the GTP hydrolysis stage on the ribosome.</text>
</comment>
<comment type="caution">
    <text evidence="7">The sequence shown here is derived from an EMBL/GenBank/DDBJ whole genome shotgun (WGS) entry which is preliminary data.</text>
</comment>
<dbReference type="Proteomes" id="UP000177602">
    <property type="component" value="Unassembled WGS sequence"/>
</dbReference>
<comment type="similarity">
    <text evidence="1 5">Belongs to the EF-Ts family.</text>
</comment>
<dbReference type="Pfam" id="PF00889">
    <property type="entry name" value="EF_TS"/>
    <property type="match status" value="1"/>
</dbReference>
<keyword evidence="4 5" id="KW-0648">Protein biosynthesis</keyword>
<dbReference type="NCBIfam" id="TIGR00116">
    <property type="entry name" value="tsf"/>
    <property type="match status" value="1"/>
</dbReference>
<proteinExistence type="inferred from homology"/>
<dbReference type="Gene3D" id="1.10.8.10">
    <property type="entry name" value="DNA helicase RuvA subunit, C-terminal domain"/>
    <property type="match status" value="1"/>
</dbReference>
<keyword evidence="5" id="KW-0963">Cytoplasm</keyword>
<evidence type="ECO:0000256" key="3">
    <source>
        <dbReference type="ARBA" id="ARBA00022768"/>
    </source>
</evidence>
<dbReference type="AlphaFoldDB" id="A0A1F6V172"/>
<evidence type="ECO:0000256" key="2">
    <source>
        <dbReference type="ARBA" id="ARBA00016956"/>
    </source>
</evidence>
<dbReference type="STRING" id="1801737.A2818_01450"/>
<dbReference type="SUPFAM" id="SSF54713">
    <property type="entry name" value="Elongation factor Ts (EF-Ts), dimerisation domain"/>
    <property type="match status" value="2"/>
</dbReference>
<dbReference type="InterPro" id="IPR014039">
    <property type="entry name" value="Transl_elong_EFTs/EF1B_dimer"/>
</dbReference>
<dbReference type="Gene3D" id="1.10.286.20">
    <property type="match status" value="1"/>
</dbReference>
<dbReference type="FunFam" id="1.10.8.10:FF:000001">
    <property type="entry name" value="Elongation factor Ts"/>
    <property type="match status" value="1"/>
</dbReference>
<dbReference type="InterPro" id="IPR009060">
    <property type="entry name" value="UBA-like_sf"/>
</dbReference>
<evidence type="ECO:0000313" key="7">
    <source>
        <dbReference type="EMBL" id="OGI63358.1"/>
    </source>
</evidence>
<dbReference type="InterPro" id="IPR001816">
    <property type="entry name" value="Transl_elong_EFTs/EF1B"/>
</dbReference>
<name>A0A1F6V172_9BACT</name>
<protein>
    <recommendedName>
        <fullName evidence="2 5">Elongation factor Ts</fullName>
        <shortName evidence="5">EF-Ts</shortName>
    </recommendedName>
</protein>
<dbReference type="EMBL" id="MFTN01000006">
    <property type="protein sequence ID" value="OGI63358.1"/>
    <property type="molecule type" value="Genomic_DNA"/>
</dbReference>
<evidence type="ECO:0000256" key="4">
    <source>
        <dbReference type="ARBA" id="ARBA00022917"/>
    </source>
</evidence>
<dbReference type="CDD" id="cd14275">
    <property type="entry name" value="UBA_EF-Ts"/>
    <property type="match status" value="1"/>
</dbReference>
<organism evidence="7 8">
    <name type="scientific">Candidatus Nomurabacteria bacterium RIFCSPHIGHO2_01_FULL_40_12</name>
    <dbReference type="NCBI Taxonomy" id="1801737"/>
    <lineage>
        <taxon>Bacteria</taxon>
        <taxon>Candidatus Nomuraibacteriota</taxon>
    </lineage>
</organism>
<dbReference type="Gene3D" id="3.30.479.20">
    <property type="entry name" value="Elongation factor Ts, dimerisation domain"/>
    <property type="match status" value="2"/>
</dbReference>
<feature type="region of interest" description="Involved in Mg(2+) ion dislocation from EF-Tu" evidence="5">
    <location>
        <begin position="85"/>
        <end position="88"/>
    </location>
</feature>
<sequence length="267" mass="29869">MPIQITTEQIKELRDATGISVMQCKYALEEAEGDMKKALAILKKTSSDIALKKVNREVKDGAVMIQIKDNGHNKKAVLVSLLCETDFVGRNEDFTTLLQNLTEKALALGIEEMQKEAKNMINPVIQKTGENIQLGETYEIEGDILGSYVHNNKIAVLVSLEGGNGELAKDIAMHIAAMKPEYIREDEISDDSRKTITEVFQKEVAGIDKIPEIKKKMLDGKISTYFKEKTLLSQPFIKNANNNTSETVGELLEKHKAKIKEVKRYSI</sequence>
<dbReference type="SUPFAM" id="SSF46934">
    <property type="entry name" value="UBA-like"/>
    <property type="match status" value="1"/>
</dbReference>
<evidence type="ECO:0000313" key="8">
    <source>
        <dbReference type="Proteomes" id="UP000177602"/>
    </source>
</evidence>
<gene>
    <name evidence="5" type="primary">tsf</name>
    <name evidence="7" type="ORF">A2818_01450</name>
</gene>
<reference evidence="7 8" key="1">
    <citation type="journal article" date="2016" name="Nat. Commun.">
        <title>Thousands of microbial genomes shed light on interconnected biogeochemical processes in an aquifer system.</title>
        <authorList>
            <person name="Anantharaman K."/>
            <person name="Brown C.T."/>
            <person name="Hug L.A."/>
            <person name="Sharon I."/>
            <person name="Castelle C.J."/>
            <person name="Probst A.J."/>
            <person name="Thomas B.C."/>
            <person name="Singh A."/>
            <person name="Wilkins M.J."/>
            <person name="Karaoz U."/>
            <person name="Brodie E.L."/>
            <person name="Williams K.H."/>
            <person name="Hubbard S.S."/>
            <person name="Banfield J.F."/>
        </authorList>
    </citation>
    <scope>NUCLEOTIDE SEQUENCE [LARGE SCALE GENOMIC DNA]</scope>
</reference>
<dbReference type="GO" id="GO:0003746">
    <property type="term" value="F:translation elongation factor activity"/>
    <property type="evidence" value="ECO:0007669"/>
    <property type="project" value="UniProtKB-UniRule"/>
</dbReference>
<dbReference type="GO" id="GO:0005737">
    <property type="term" value="C:cytoplasm"/>
    <property type="evidence" value="ECO:0007669"/>
    <property type="project" value="UniProtKB-SubCell"/>
</dbReference>
<keyword evidence="3 5" id="KW-0251">Elongation factor</keyword>
<comment type="subcellular location">
    <subcellularLocation>
        <location evidence="5">Cytoplasm</location>
    </subcellularLocation>
</comment>
<evidence type="ECO:0000256" key="1">
    <source>
        <dbReference type="ARBA" id="ARBA00005532"/>
    </source>
</evidence>
<evidence type="ECO:0000256" key="5">
    <source>
        <dbReference type="HAMAP-Rule" id="MF_00050"/>
    </source>
</evidence>